<dbReference type="EMBL" id="MU117964">
    <property type="protein sequence ID" value="KAF9653229.1"/>
    <property type="molecule type" value="Genomic_DNA"/>
</dbReference>
<accession>A0ACB6ZUV1</accession>
<organism evidence="1 2">
    <name type="scientific">Thelephora ganbajun</name>
    <name type="common">Ganba fungus</name>
    <dbReference type="NCBI Taxonomy" id="370292"/>
    <lineage>
        <taxon>Eukaryota</taxon>
        <taxon>Fungi</taxon>
        <taxon>Dikarya</taxon>
        <taxon>Basidiomycota</taxon>
        <taxon>Agaricomycotina</taxon>
        <taxon>Agaricomycetes</taxon>
        <taxon>Thelephorales</taxon>
        <taxon>Thelephoraceae</taxon>
        <taxon>Thelephora</taxon>
    </lineage>
</organism>
<dbReference type="Proteomes" id="UP000886501">
    <property type="component" value="Unassembled WGS sequence"/>
</dbReference>
<keyword evidence="2" id="KW-1185">Reference proteome</keyword>
<sequence length="198" mass="21991">MSSSLEGAVSTSFEDDVLTSLWENINSLAPPQDATLPSRQNGVCIPQKKYEKGAGRGAPNNQNLVLFVRQDGSYLPVIAALDENYDGLVNRDLQALGEAGFTIIIRFEWPGYVSQDFQVRTFDWCVPPKRISLSKLGTEVAKVVRQLVDKLQTQNIAPEHAQWRVGPNGIEIKDLRLAALEQVSAGSYQARLFYKPQN</sequence>
<gene>
    <name evidence="1" type="ORF">BDM02DRAFT_3182774</name>
</gene>
<reference evidence="1" key="2">
    <citation type="journal article" date="2020" name="Nat. Commun.">
        <title>Large-scale genome sequencing of mycorrhizal fungi provides insights into the early evolution of symbiotic traits.</title>
        <authorList>
            <person name="Miyauchi S."/>
            <person name="Kiss E."/>
            <person name="Kuo A."/>
            <person name="Drula E."/>
            <person name="Kohler A."/>
            <person name="Sanchez-Garcia M."/>
            <person name="Morin E."/>
            <person name="Andreopoulos B."/>
            <person name="Barry K.W."/>
            <person name="Bonito G."/>
            <person name="Buee M."/>
            <person name="Carver A."/>
            <person name="Chen C."/>
            <person name="Cichocki N."/>
            <person name="Clum A."/>
            <person name="Culley D."/>
            <person name="Crous P.W."/>
            <person name="Fauchery L."/>
            <person name="Girlanda M."/>
            <person name="Hayes R.D."/>
            <person name="Keri Z."/>
            <person name="LaButti K."/>
            <person name="Lipzen A."/>
            <person name="Lombard V."/>
            <person name="Magnuson J."/>
            <person name="Maillard F."/>
            <person name="Murat C."/>
            <person name="Nolan M."/>
            <person name="Ohm R.A."/>
            <person name="Pangilinan J."/>
            <person name="Pereira M.F."/>
            <person name="Perotto S."/>
            <person name="Peter M."/>
            <person name="Pfister S."/>
            <person name="Riley R."/>
            <person name="Sitrit Y."/>
            <person name="Stielow J.B."/>
            <person name="Szollosi G."/>
            <person name="Zifcakova L."/>
            <person name="Stursova M."/>
            <person name="Spatafora J.W."/>
            <person name="Tedersoo L."/>
            <person name="Vaario L.M."/>
            <person name="Yamada A."/>
            <person name="Yan M."/>
            <person name="Wang P."/>
            <person name="Xu J."/>
            <person name="Bruns T."/>
            <person name="Baldrian P."/>
            <person name="Vilgalys R."/>
            <person name="Dunand C."/>
            <person name="Henrissat B."/>
            <person name="Grigoriev I.V."/>
            <person name="Hibbett D."/>
            <person name="Nagy L.G."/>
            <person name="Martin F.M."/>
        </authorList>
    </citation>
    <scope>NUCLEOTIDE SEQUENCE</scope>
    <source>
        <strain evidence="1">P2</strain>
    </source>
</reference>
<evidence type="ECO:0000313" key="2">
    <source>
        <dbReference type="Proteomes" id="UP000886501"/>
    </source>
</evidence>
<reference evidence="1" key="1">
    <citation type="submission" date="2019-10" db="EMBL/GenBank/DDBJ databases">
        <authorList>
            <consortium name="DOE Joint Genome Institute"/>
            <person name="Kuo A."/>
            <person name="Miyauchi S."/>
            <person name="Kiss E."/>
            <person name="Drula E."/>
            <person name="Kohler A."/>
            <person name="Sanchez-Garcia M."/>
            <person name="Andreopoulos B."/>
            <person name="Barry K.W."/>
            <person name="Bonito G."/>
            <person name="Buee M."/>
            <person name="Carver A."/>
            <person name="Chen C."/>
            <person name="Cichocki N."/>
            <person name="Clum A."/>
            <person name="Culley D."/>
            <person name="Crous P.W."/>
            <person name="Fauchery L."/>
            <person name="Girlanda M."/>
            <person name="Hayes R."/>
            <person name="Keri Z."/>
            <person name="Labutti K."/>
            <person name="Lipzen A."/>
            <person name="Lombard V."/>
            <person name="Magnuson J."/>
            <person name="Maillard F."/>
            <person name="Morin E."/>
            <person name="Murat C."/>
            <person name="Nolan M."/>
            <person name="Ohm R."/>
            <person name="Pangilinan J."/>
            <person name="Pereira M."/>
            <person name="Perotto S."/>
            <person name="Peter M."/>
            <person name="Riley R."/>
            <person name="Sitrit Y."/>
            <person name="Stielow B."/>
            <person name="Szollosi G."/>
            <person name="Zifcakova L."/>
            <person name="Stursova M."/>
            <person name="Spatafora J.W."/>
            <person name="Tedersoo L."/>
            <person name="Vaario L.-M."/>
            <person name="Yamada A."/>
            <person name="Yan M."/>
            <person name="Wang P."/>
            <person name="Xu J."/>
            <person name="Bruns T."/>
            <person name="Baldrian P."/>
            <person name="Vilgalys R."/>
            <person name="Henrissat B."/>
            <person name="Grigoriev I.V."/>
            <person name="Hibbett D."/>
            <person name="Nagy L.G."/>
            <person name="Martin F.M."/>
        </authorList>
    </citation>
    <scope>NUCLEOTIDE SEQUENCE</scope>
    <source>
        <strain evidence="1">P2</strain>
    </source>
</reference>
<evidence type="ECO:0000313" key="1">
    <source>
        <dbReference type="EMBL" id="KAF9653229.1"/>
    </source>
</evidence>
<protein>
    <submittedName>
        <fullName evidence="1">Uncharacterized protein</fullName>
    </submittedName>
</protein>
<comment type="caution">
    <text evidence="1">The sequence shown here is derived from an EMBL/GenBank/DDBJ whole genome shotgun (WGS) entry which is preliminary data.</text>
</comment>
<proteinExistence type="predicted"/>
<name>A0ACB6ZUV1_THEGA</name>